<name>A0A9X3ZLE4_PASMD</name>
<sequence length="141" mass="16048">MSASGLKVEVKDSEITRYRPMLIISDDNMTGTTGYQRANWEMQRNNAEGKRSTVTVQGWQKPDGSLWLPNELVVLDAPQLGIEKKELLIVDCRYSLDDSGTKTQLTLMHREAFNEPPERLKNKSAKKSNKDNVKEFSAFLE</sequence>
<protein>
    <submittedName>
        <fullName evidence="2">Phage tail protein</fullName>
    </submittedName>
</protein>
<evidence type="ECO:0000313" key="3">
    <source>
        <dbReference type="Proteomes" id="UP001145481"/>
    </source>
</evidence>
<comment type="caution">
    <text evidence="2">The sequence shown here is derived from an EMBL/GenBank/DDBJ whole genome shotgun (WGS) entry which is preliminary data.</text>
</comment>
<dbReference type="Pfam" id="PF21929">
    <property type="entry name" value="GpP_4th"/>
    <property type="match status" value="1"/>
</dbReference>
<reference evidence="2" key="1">
    <citation type="submission" date="2022-07" db="EMBL/GenBank/DDBJ databases">
        <title>Genome-based characterization of novel serogroup A variants of Pasteurella multocida.</title>
        <authorList>
            <person name="Prajapati A."/>
            <person name="Yogisharadhya R."/>
            <person name="Mohanty N."/>
            <person name="Chanda M."/>
            <person name="Mendem S.K."/>
            <person name="Siddaramappa S."/>
            <person name="Shivachandra S.B."/>
        </authorList>
    </citation>
    <scope>NUCLEOTIDE SEQUENCE</scope>
    <source>
        <strain evidence="2">NIVEDIPm19</strain>
    </source>
</reference>
<dbReference type="SUPFAM" id="SSF69279">
    <property type="entry name" value="Phage tail proteins"/>
    <property type="match status" value="1"/>
</dbReference>
<dbReference type="EMBL" id="JANJHC010000030">
    <property type="protein sequence ID" value="MDA5623972.1"/>
    <property type="molecule type" value="Genomic_DNA"/>
</dbReference>
<accession>A0A9X3ZLE4</accession>
<organism evidence="2 3">
    <name type="scientific">Pasteurella multocida</name>
    <dbReference type="NCBI Taxonomy" id="747"/>
    <lineage>
        <taxon>Bacteria</taxon>
        <taxon>Pseudomonadati</taxon>
        <taxon>Pseudomonadota</taxon>
        <taxon>Gammaproteobacteria</taxon>
        <taxon>Pasteurellales</taxon>
        <taxon>Pasteurellaceae</taxon>
        <taxon>Pasteurella</taxon>
    </lineage>
</organism>
<dbReference type="Gene3D" id="2.30.300.10">
    <property type="entry name" value="Baseplate protein-like domain - beta roll fold"/>
    <property type="match status" value="1"/>
</dbReference>
<gene>
    <name evidence="2" type="ORF">NM948_10555</name>
</gene>
<evidence type="ECO:0000313" key="2">
    <source>
        <dbReference type="EMBL" id="MDA5623972.1"/>
    </source>
</evidence>
<dbReference type="Proteomes" id="UP001145481">
    <property type="component" value="Unassembled WGS sequence"/>
</dbReference>
<dbReference type="AlphaFoldDB" id="A0A9X3ZLE4"/>
<feature type="domain" description="Baseplate hub protein gp44/GpP-like C-terminal" evidence="1">
    <location>
        <begin position="35"/>
        <end position="114"/>
    </location>
</feature>
<dbReference type="InterPro" id="IPR053982">
    <property type="entry name" value="Gp44/GpP-like_C"/>
</dbReference>
<proteinExistence type="predicted"/>
<dbReference type="RefSeq" id="WP_195187115.1">
    <property type="nucleotide sequence ID" value="NZ_JADMLI010000023.1"/>
</dbReference>
<evidence type="ECO:0000259" key="1">
    <source>
        <dbReference type="Pfam" id="PF21929"/>
    </source>
</evidence>